<evidence type="ECO:0000313" key="1">
    <source>
        <dbReference type="EMBL" id="RNA09233.1"/>
    </source>
</evidence>
<dbReference type="OrthoDB" id="14911at2759"/>
<proteinExistence type="predicted"/>
<evidence type="ECO:0000313" key="2">
    <source>
        <dbReference type="Proteomes" id="UP000276133"/>
    </source>
</evidence>
<dbReference type="GO" id="GO:0035091">
    <property type="term" value="F:phosphatidylinositol binding"/>
    <property type="evidence" value="ECO:0007669"/>
    <property type="project" value="InterPro"/>
</dbReference>
<reference evidence="1 2" key="1">
    <citation type="journal article" date="2018" name="Sci. Rep.">
        <title>Genomic signatures of local adaptation to the degree of environmental predictability in rotifers.</title>
        <authorList>
            <person name="Franch-Gras L."/>
            <person name="Hahn C."/>
            <person name="Garcia-Roger E.M."/>
            <person name="Carmona M.J."/>
            <person name="Serra M."/>
            <person name="Gomez A."/>
        </authorList>
    </citation>
    <scope>NUCLEOTIDE SEQUENCE [LARGE SCALE GENOMIC DNA]</scope>
    <source>
        <strain evidence="1">HYR1</strain>
    </source>
</reference>
<gene>
    <name evidence="1" type="ORF">BpHYR1_020740</name>
</gene>
<accession>A0A3M7QD64</accession>
<dbReference type="AlphaFoldDB" id="A0A3M7QD64"/>
<keyword evidence="2" id="KW-1185">Reference proteome</keyword>
<organism evidence="1 2">
    <name type="scientific">Brachionus plicatilis</name>
    <name type="common">Marine rotifer</name>
    <name type="synonym">Brachionus muelleri</name>
    <dbReference type="NCBI Taxonomy" id="10195"/>
    <lineage>
        <taxon>Eukaryota</taxon>
        <taxon>Metazoa</taxon>
        <taxon>Spiralia</taxon>
        <taxon>Gnathifera</taxon>
        <taxon>Rotifera</taxon>
        <taxon>Eurotatoria</taxon>
        <taxon>Monogononta</taxon>
        <taxon>Pseudotrocha</taxon>
        <taxon>Ploima</taxon>
        <taxon>Brachionidae</taxon>
        <taxon>Brachionus</taxon>
    </lineage>
</organism>
<sequence>MKQKKKKALEHLEFLINKINNSQFPNYFKIIVPASKFYLVMNQDTDNESNDESVSECEVRTETKNQTIGKLVKRSNFLGQMVSISTFNNRAFESLPFTNYNEFAEKFTKTNLNINVNLFTENKCIFIPDVPIKVEVQAHRKTGHHFFNQFNYAIKLTHGNYIWKVKREYKELREVHKILSKIAKKDLGKSCSEIE</sequence>
<dbReference type="EMBL" id="REGN01006509">
    <property type="protein sequence ID" value="RNA09233.1"/>
    <property type="molecule type" value="Genomic_DNA"/>
</dbReference>
<name>A0A3M7QD64_BRAPC</name>
<dbReference type="SUPFAM" id="SSF64268">
    <property type="entry name" value="PX domain"/>
    <property type="match status" value="1"/>
</dbReference>
<dbReference type="InterPro" id="IPR036871">
    <property type="entry name" value="PX_dom_sf"/>
</dbReference>
<protein>
    <submittedName>
        <fullName evidence="1">Uncharacterized protein</fullName>
    </submittedName>
</protein>
<feature type="non-terminal residue" evidence="1">
    <location>
        <position position="195"/>
    </location>
</feature>
<dbReference type="Proteomes" id="UP000276133">
    <property type="component" value="Unassembled WGS sequence"/>
</dbReference>
<comment type="caution">
    <text evidence="1">The sequence shown here is derived from an EMBL/GenBank/DDBJ whole genome shotgun (WGS) entry which is preliminary data.</text>
</comment>